<evidence type="ECO:0000313" key="3">
    <source>
        <dbReference type="Proteomes" id="UP000789572"/>
    </source>
</evidence>
<organism evidence="2 3">
    <name type="scientific">Paraglomus occultum</name>
    <dbReference type="NCBI Taxonomy" id="144539"/>
    <lineage>
        <taxon>Eukaryota</taxon>
        <taxon>Fungi</taxon>
        <taxon>Fungi incertae sedis</taxon>
        <taxon>Mucoromycota</taxon>
        <taxon>Glomeromycotina</taxon>
        <taxon>Glomeromycetes</taxon>
        <taxon>Paraglomerales</taxon>
        <taxon>Paraglomeraceae</taxon>
        <taxon>Paraglomus</taxon>
    </lineage>
</organism>
<feature type="region of interest" description="Disordered" evidence="1">
    <location>
        <begin position="373"/>
        <end position="451"/>
    </location>
</feature>
<feature type="region of interest" description="Disordered" evidence="1">
    <location>
        <begin position="475"/>
        <end position="563"/>
    </location>
</feature>
<reference evidence="2" key="1">
    <citation type="submission" date="2021-06" db="EMBL/GenBank/DDBJ databases">
        <authorList>
            <person name="Kallberg Y."/>
            <person name="Tangrot J."/>
            <person name="Rosling A."/>
        </authorList>
    </citation>
    <scope>NUCLEOTIDE SEQUENCE</scope>
    <source>
        <strain evidence="2">IA702</strain>
    </source>
</reference>
<gene>
    <name evidence="2" type="ORF">POCULU_LOCUS1374</name>
</gene>
<dbReference type="AlphaFoldDB" id="A0A9N8ZB25"/>
<dbReference type="SUPFAM" id="SSF81296">
    <property type="entry name" value="E set domains"/>
    <property type="match status" value="1"/>
</dbReference>
<feature type="compositionally biased region" description="Low complexity" evidence="1">
    <location>
        <begin position="413"/>
        <end position="425"/>
    </location>
</feature>
<comment type="caution">
    <text evidence="2">The sequence shown here is derived from an EMBL/GenBank/DDBJ whole genome shotgun (WGS) entry which is preliminary data.</text>
</comment>
<feature type="compositionally biased region" description="Basic residues" evidence="1">
    <location>
        <begin position="509"/>
        <end position="519"/>
    </location>
</feature>
<feature type="compositionally biased region" description="Polar residues" evidence="1">
    <location>
        <begin position="535"/>
        <end position="563"/>
    </location>
</feature>
<keyword evidence="3" id="KW-1185">Reference proteome</keyword>
<feature type="compositionally biased region" description="Polar residues" evidence="1">
    <location>
        <begin position="483"/>
        <end position="493"/>
    </location>
</feature>
<protein>
    <submittedName>
        <fullName evidence="2">4617_t:CDS:1</fullName>
    </submittedName>
</protein>
<feature type="compositionally biased region" description="Low complexity" evidence="1">
    <location>
        <begin position="436"/>
        <end position="447"/>
    </location>
</feature>
<dbReference type="InterPro" id="IPR014756">
    <property type="entry name" value="Ig_E-set"/>
</dbReference>
<dbReference type="OrthoDB" id="2333384at2759"/>
<evidence type="ECO:0000256" key="1">
    <source>
        <dbReference type="SAM" id="MobiDB-lite"/>
    </source>
</evidence>
<proteinExistence type="predicted"/>
<dbReference type="Proteomes" id="UP000789572">
    <property type="component" value="Unassembled WGS sequence"/>
</dbReference>
<dbReference type="Gene3D" id="2.60.40.640">
    <property type="match status" value="1"/>
</dbReference>
<dbReference type="EMBL" id="CAJVPJ010000102">
    <property type="protein sequence ID" value="CAG8477775.1"/>
    <property type="molecule type" value="Genomic_DNA"/>
</dbReference>
<evidence type="ECO:0000313" key="2">
    <source>
        <dbReference type="EMBL" id="CAG8477775.1"/>
    </source>
</evidence>
<dbReference type="InterPro" id="IPR014752">
    <property type="entry name" value="Arrestin-like_C"/>
</dbReference>
<sequence>MNSIIAVDIIPDNNGKVAMYGAPNREVNHKLTGKIRIVLSKPLKAKAVVIKLKGRSDYSDWENQYASVDVLRMEKVLTEKAVLPRGVSDLDFEFNIPGHVPQTYVTNFGMIKYTLVAIVQPTSLLAKVGRAEKSIHFGRYYLTCSRDQLPAPPTKVYQGQRKSILKYELDVPTVVGANEKSMLLRVRLLPLREEGLLKKITFSLTQSEKYRVHPTEEDIQEYAIEGARLIGNVQLSGSSGIKRKRSHPIKPTSLTISHHEDCWNNPLTYNLPFERYNSARIVGGVTRKTRLKPTITSPLVSVRHKLKITMSFEDGRERDLELGFPLVVTDIPSDDLGTESIDGSLPTYDDVIKSIESVLAPNEVEAISRPITPVEGREGDDTCYSSSPSMAGPKKSTRRLAQTIGRWLHRSDSSNSTSSTASSTTNVQTQPRLEVTPTLSPSYPPSSNDRIARMYSRTGRPSWYLNLPDEDDIPTITPEIHSAPSSPHEQPNNVIGFDRILGNSLCPPPRHHRNSHRRSASFDPSINGNVGMDSGSENNPNRNTSDTGNKSNPNTKLRYSNSMNGLRNRMGNSCAVASPTFGVWPCEQNRMSKAM</sequence>
<accession>A0A9N8ZB25</accession>
<name>A0A9N8ZB25_9GLOM</name>